<dbReference type="InterPro" id="IPR045063">
    <property type="entry name" value="Dynamin_N"/>
</dbReference>
<dbReference type="SMART" id="SM00053">
    <property type="entry name" value="DYNc"/>
    <property type="match status" value="1"/>
</dbReference>
<evidence type="ECO:0000313" key="6">
    <source>
        <dbReference type="Proteomes" id="UP000070700"/>
    </source>
</evidence>
<dbReference type="Pfam" id="PF00350">
    <property type="entry name" value="Dynamin_N"/>
    <property type="match status" value="1"/>
</dbReference>
<feature type="compositionally biased region" description="Polar residues" evidence="3">
    <location>
        <begin position="709"/>
        <end position="722"/>
    </location>
</feature>
<dbReference type="OrthoDB" id="415706at2759"/>
<dbReference type="GO" id="GO:0016020">
    <property type="term" value="C:membrane"/>
    <property type="evidence" value="ECO:0007669"/>
    <property type="project" value="TreeGrafter"/>
</dbReference>
<evidence type="ECO:0000256" key="2">
    <source>
        <dbReference type="ARBA" id="ARBA00023134"/>
    </source>
</evidence>
<proteinExistence type="predicted"/>
<dbReference type="InterPro" id="IPR022812">
    <property type="entry name" value="Dynamin"/>
</dbReference>
<keyword evidence="2" id="KW-0342">GTP-binding</keyword>
<evidence type="ECO:0000256" key="3">
    <source>
        <dbReference type="SAM" id="MobiDB-lite"/>
    </source>
</evidence>
<organism evidence="5 6">
    <name type="scientific">Mollisia scopiformis</name>
    <name type="common">Conifer needle endophyte fungus</name>
    <name type="synonym">Phialocephala scopiformis</name>
    <dbReference type="NCBI Taxonomy" id="149040"/>
    <lineage>
        <taxon>Eukaryota</taxon>
        <taxon>Fungi</taxon>
        <taxon>Dikarya</taxon>
        <taxon>Ascomycota</taxon>
        <taxon>Pezizomycotina</taxon>
        <taxon>Leotiomycetes</taxon>
        <taxon>Helotiales</taxon>
        <taxon>Mollisiaceae</taxon>
        <taxon>Mollisia</taxon>
    </lineage>
</organism>
<gene>
    <name evidence="5" type="ORF">LY89DRAFT_672602</name>
</gene>
<dbReference type="GO" id="GO:0000266">
    <property type="term" value="P:mitochondrial fission"/>
    <property type="evidence" value="ECO:0007669"/>
    <property type="project" value="TreeGrafter"/>
</dbReference>
<dbReference type="PROSITE" id="PS51388">
    <property type="entry name" value="GED"/>
    <property type="match status" value="1"/>
</dbReference>
<dbReference type="STRING" id="149040.A0A194WZL5"/>
<protein>
    <recommendedName>
        <fullName evidence="4">GED domain-containing protein</fullName>
    </recommendedName>
</protein>
<keyword evidence="6" id="KW-1185">Reference proteome</keyword>
<dbReference type="RefSeq" id="XP_018067740.1">
    <property type="nucleotide sequence ID" value="XM_018213290.1"/>
</dbReference>
<dbReference type="AlphaFoldDB" id="A0A194WZL5"/>
<feature type="region of interest" description="Disordered" evidence="3">
    <location>
        <begin position="848"/>
        <end position="870"/>
    </location>
</feature>
<dbReference type="Gene3D" id="3.40.50.300">
    <property type="entry name" value="P-loop containing nucleotide triphosphate hydrolases"/>
    <property type="match status" value="1"/>
</dbReference>
<dbReference type="InterPro" id="IPR001401">
    <property type="entry name" value="Dynamin_GTPase"/>
</dbReference>
<accession>A0A194WZL5</accession>
<reference evidence="5 6" key="1">
    <citation type="submission" date="2015-10" db="EMBL/GenBank/DDBJ databases">
        <title>Full genome of DAOMC 229536 Phialocephala scopiformis, a fungal endophyte of spruce producing the potent anti-insectan compound rugulosin.</title>
        <authorList>
            <consortium name="DOE Joint Genome Institute"/>
            <person name="Walker A.K."/>
            <person name="Frasz S.L."/>
            <person name="Seifert K.A."/>
            <person name="Miller J.D."/>
            <person name="Mondo S.J."/>
            <person name="Labutti K."/>
            <person name="Lipzen A."/>
            <person name="Dockter R."/>
            <person name="Kennedy M."/>
            <person name="Grigoriev I.V."/>
            <person name="Spatafora J.W."/>
        </authorList>
    </citation>
    <scope>NUCLEOTIDE SEQUENCE [LARGE SCALE GENOMIC DNA]</scope>
    <source>
        <strain evidence="5 6">CBS 120377</strain>
    </source>
</reference>
<dbReference type="InterPro" id="IPR000375">
    <property type="entry name" value="Dynamin_stalk"/>
</dbReference>
<dbReference type="KEGG" id="psco:LY89DRAFT_672602"/>
<sequence length="870" mass="96713">MSGTSNASTLRIHQRTTFVPDFAPQTCLTRATTILLIGDTVLRLPGFLCGVELAMKSPTPLEFPNLQRLQPQEQDELLDAIGSLQLQGLRDKVPVPQLVVCGYNNSGKSSILEAVSGIPYPNETRFTTEFIFRRTLKSANSISIIPSHKNVHRSPVELDNLKNFEHDLKTGEDLVALFDKAGAAMGLSTSGAAFSTDILRVEICGPSHPQLTLVNLPNFISAADQIQLGHGVSVLDLYKMIERYFQDPNSIVLAVLSARNELQFQTILDLTYKHDPKRQRTIGLITQPELIAADSKEPSQMITLAKNERIHLELGWHVLGGLDYADPKSPSGIPDIQDTSFFETSRFNRLPMSTVGITSLRTRLKKVLFDHVRVGLSQLVDDIQLTILSRESELDQLGPNRAAAEEQRAFLVGLNFLRKNGSMWNITNSERDGDQSNHHTRKQAVADAYALLKRNNSQELLGLPDHTLVGELFRQYSKPWERLAQAHVKDVWDTVNSFLDILFRYLANEDTSENIRRYCLAPKMVERLELAFTKLDELLVIHDEPPMTTDLEFLRRSKMQTAAGAQFLFTSGNGREKDVVDFAAAEEAFDIMLSYYEVAIDRFADNVALLAIQSSIVRGLPDIFCPTSVLSMDNATIKSLATEAEERILERDDITRKLEVMKNAARVFKLYMRKPRSDAALLFSNNGAASKRSSHIPHAVELQERSDSSPRPQSTNVQNDAASVSLPREHTSCEQLPTVSSPLLVAQTQEDRVTERGTAPSSISISEAGMDTPQTPSPLETESPCVPPVSPPTPPPFSPPEILFGQTTKLTSSVKRSTKKPIRAFEAYSDVGGSPFRLPNTGAIRNNLSSALTRQRPPKHLLPSLRRRLD</sequence>
<dbReference type="SUPFAM" id="SSF52540">
    <property type="entry name" value="P-loop containing nucleoside triphosphate hydrolases"/>
    <property type="match status" value="1"/>
</dbReference>
<dbReference type="GO" id="GO:0005874">
    <property type="term" value="C:microtubule"/>
    <property type="evidence" value="ECO:0007669"/>
    <property type="project" value="TreeGrafter"/>
</dbReference>
<dbReference type="GO" id="GO:0006897">
    <property type="term" value="P:endocytosis"/>
    <property type="evidence" value="ECO:0007669"/>
    <property type="project" value="TreeGrafter"/>
</dbReference>
<dbReference type="PANTHER" id="PTHR11566:SF66">
    <property type="entry name" value="INTERFERON-INDUCED GTP-BINDING PROTEIN MX"/>
    <property type="match status" value="1"/>
</dbReference>
<dbReference type="GO" id="GO:0003924">
    <property type="term" value="F:GTPase activity"/>
    <property type="evidence" value="ECO:0007669"/>
    <property type="project" value="InterPro"/>
</dbReference>
<dbReference type="Proteomes" id="UP000070700">
    <property type="component" value="Unassembled WGS sequence"/>
</dbReference>
<dbReference type="Pfam" id="PF01031">
    <property type="entry name" value="Dynamin_M"/>
    <property type="match status" value="1"/>
</dbReference>
<feature type="region of interest" description="Disordered" evidence="3">
    <location>
        <begin position="689"/>
        <end position="803"/>
    </location>
</feature>
<dbReference type="PRINTS" id="PR00195">
    <property type="entry name" value="DYNAMIN"/>
</dbReference>
<dbReference type="InParanoid" id="A0A194WZL5"/>
<dbReference type="InterPro" id="IPR020850">
    <property type="entry name" value="GED_dom"/>
</dbReference>
<dbReference type="GeneID" id="28823016"/>
<dbReference type="GO" id="GO:0008017">
    <property type="term" value="F:microtubule binding"/>
    <property type="evidence" value="ECO:0007669"/>
    <property type="project" value="TreeGrafter"/>
</dbReference>
<keyword evidence="1" id="KW-0547">Nucleotide-binding</keyword>
<feature type="compositionally biased region" description="Pro residues" evidence="3">
    <location>
        <begin position="785"/>
        <end position="799"/>
    </location>
</feature>
<dbReference type="InterPro" id="IPR027417">
    <property type="entry name" value="P-loop_NTPase"/>
</dbReference>
<dbReference type="GO" id="GO:0048312">
    <property type="term" value="P:intracellular distribution of mitochondria"/>
    <property type="evidence" value="ECO:0007669"/>
    <property type="project" value="TreeGrafter"/>
</dbReference>
<evidence type="ECO:0000256" key="1">
    <source>
        <dbReference type="ARBA" id="ARBA00022741"/>
    </source>
</evidence>
<evidence type="ECO:0000259" key="4">
    <source>
        <dbReference type="PROSITE" id="PS51388"/>
    </source>
</evidence>
<dbReference type="GO" id="GO:0005525">
    <property type="term" value="F:GTP binding"/>
    <property type="evidence" value="ECO:0007669"/>
    <property type="project" value="InterPro"/>
</dbReference>
<dbReference type="Gene3D" id="1.20.120.1240">
    <property type="entry name" value="Dynamin, middle domain"/>
    <property type="match status" value="1"/>
</dbReference>
<dbReference type="EMBL" id="KQ947422">
    <property type="protein sequence ID" value="KUJ13385.1"/>
    <property type="molecule type" value="Genomic_DNA"/>
</dbReference>
<feature type="domain" description="GED" evidence="4">
    <location>
        <begin position="585"/>
        <end position="676"/>
    </location>
</feature>
<name>A0A194WZL5_MOLSC</name>
<dbReference type="PANTHER" id="PTHR11566">
    <property type="entry name" value="DYNAMIN"/>
    <property type="match status" value="1"/>
</dbReference>
<dbReference type="GO" id="GO:0005739">
    <property type="term" value="C:mitochondrion"/>
    <property type="evidence" value="ECO:0007669"/>
    <property type="project" value="TreeGrafter"/>
</dbReference>
<dbReference type="GO" id="GO:0016559">
    <property type="term" value="P:peroxisome fission"/>
    <property type="evidence" value="ECO:0007669"/>
    <property type="project" value="TreeGrafter"/>
</dbReference>
<evidence type="ECO:0000313" key="5">
    <source>
        <dbReference type="EMBL" id="KUJ13385.1"/>
    </source>
</evidence>